<protein>
    <submittedName>
        <fullName evidence="2">Uncharacterized protein</fullName>
    </submittedName>
</protein>
<proteinExistence type="predicted"/>
<dbReference type="EMBL" id="QGUI01000201">
    <property type="protein sequence ID" value="PZM98958.1"/>
    <property type="molecule type" value="Genomic_DNA"/>
</dbReference>
<comment type="caution">
    <text evidence="2">The sequence shown here is derived from an EMBL/GenBank/DDBJ whole genome shotgun (WGS) entry which is preliminary data.</text>
</comment>
<gene>
    <name evidence="2" type="ORF">DIU77_06815</name>
</gene>
<name>A0A2W4JL72_9PSEU</name>
<feature type="region of interest" description="Disordered" evidence="1">
    <location>
        <begin position="1"/>
        <end position="54"/>
    </location>
</feature>
<evidence type="ECO:0000313" key="2">
    <source>
        <dbReference type="EMBL" id="PZM98958.1"/>
    </source>
</evidence>
<dbReference type="AlphaFoldDB" id="A0A2W4JL72"/>
<evidence type="ECO:0000256" key="1">
    <source>
        <dbReference type="SAM" id="MobiDB-lite"/>
    </source>
</evidence>
<reference evidence="2" key="1">
    <citation type="submission" date="2018-05" db="EMBL/GenBank/DDBJ databases">
        <authorList>
            <person name="Lanie J.A."/>
            <person name="Ng W.-L."/>
            <person name="Kazmierczak K.M."/>
            <person name="Andrzejewski T.M."/>
            <person name="Davidsen T.M."/>
            <person name="Wayne K.J."/>
            <person name="Tettelin H."/>
            <person name="Glass J.I."/>
            <person name="Rusch D."/>
            <person name="Podicherti R."/>
            <person name="Tsui H.-C.T."/>
            <person name="Winkler M.E."/>
        </authorList>
    </citation>
    <scope>NUCLEOTIDE SEQUENCE</scope>
    <source>
        <strain evidence="2">ZC4RG45</strain>
    </source>
</reference>
<accession>A0A2W4JL72</accession>
<organism evidence="2">
    <name type="scientific">Thermocrispum agreste</name>
    <dbReference type="NCBI Taxonomy" id="37925"/>
    <lineage>
        <taxon>Bacteria</taxon>
        <taxon>Bacillati</taxon>
        <taxon>Actinomycetota</taxon>
        <taxon>Actinomycetes</taxon>
        <taxon>Pseudonocardiales</taxon>
        <taxon>Pseudonocardiaceae</taxon>
        <taxon>Thermocrispum</taxon>
    </lineage>
</organism>
<sequence length="201" mass="20979">MAGRFADGPGGQFPALRPARGRGGLAPTRRPAGPLAGADSGRSGNLPGHGGLAGSPGRGGLAGGNLLPAGLACLGNLPVGLADLDRLPAGLAGLDRPQVGPAGLAGLQVAGHLGARRRLAPFFLPTALPPPHACGDGRQRHHHDQRHEPVHDLSPVFATIPQRYPFETEKLCDRTRLVNARERPIRPKSLLRYPEARNLRA</sequence>